<feature type="domain" description="TfoX N-terminal" evidence="1">
    <location>
        <begin position="14"/>
        <end position="103"/>
    </location>
</feature>
<evidence type="ECO:0000313" key="3">
    <source>
        <dbReference type="Proteomes" id="UP001470809"/>
    </source>
</evidence>
<dbReference type="Proteomes" id="UP001470809">
    <property type="component" value="Chromosome"/>
</dbReference>
<name>A0AAN0M843_9RHOB</name>
<dbReference type="Gene3D" id="3.30.1460.30">
    <property type="entry name" value="YgaC/TfoX-N like chaperone"/>
    <property type="match status" value="1"/>
</dbReference>
<dbReference type="KEGG" id="yrh:AABB31_15135"/>
<reference evidence="3" key="1">
    <citation type="submission" date="2024-04" db="EMBL/GenBank/DDBJ databases">
        <title>Phylogenomic analyses of a clade within the roseobacter group suggest taxonomic reassignments of species of the genera Aestuariivita, Citreicella, Loktanella, Nautella, Pelagibaca, Ruegeria, Thalassobius, Thiobacimonas and Tropicibacter, and the proposal o.</title>
        <authorList>
            <person name="Jeon C.O."/>
        </authorList>
    </citation>
    <scope>NUCLEOTIDE SEQUENCE [LARGE SCALE GENOMIC DNA]</scope>
    <source>
        <strain evidence="3">SS1-5</strain>
    </source>
</reference>
<evidence type="ECO:0000259" key="1">
    <source>
        <dbReference type="Pfam" id="PF04993"/>
    </source>
</evidence>
<dbReference type="RefSeq" id="WP_342075710.1">
    <property type="nucleotide sequence ID" value="NZ_CP151767.2"/>
</dbReference>
<dbReference type="SUPFAM" id="SSF159894">
    <property type="entry name" value="YgaC/TfoX-N like"/>
    <property type="match status" value="1"/>
</dbReference>
<dbReference type="Pfam" id="PF04993">
    <property type="entry name" value="TfoX_N"/>
    <property type="match status" value="1"/>
</dbReference>
<keyword evidence="3" id="KW-1185">Reference proteome</keyword>
<proteinExistence type="predicted"/>
<protein>
    <submittedName>
        <fullName evidence="2">TfoX/Sxy family protein</fullName>
    </submittedName>
</protein>
<sequence length="110" mass="11767">MAYDQGHAELMRDALKDQDGISEKKMFGGLCFLRHGHMICGVHQGGGLARIGKTAEPDALRIAGTAPLSFTGRKMGGMIDLDEDLLGDETRLHKIVAMALAHANSLPPKA</sequence>
<accession>A0AAN0M843</accession>
<reference evidence="2 3" key="2">
    <citation type="submission" date="2024-08" db="EMBL/GenBank/DDBJ databases">
        <title>Phylogenomic analyses of a clade within the roseobacter group suggest taxonomic reassignments of species of the genera Aestuariivita, Citreicella, Loktanella, Nautella, Pelagibaca, Ruegeria, Thalassobius, Thiobacimonas and Tropicibacter, and the proposal o.</title>
        <authorList>
            <person name="Jeon C.O."/>
        </authorList>
    </citation>
    <scope>NUCLEOTIDE SEQUENCE [LARGE SCALE GENOMIC DNA]</scope>
    <source>
        <strain evidence="2 3">SS1-5</strain>
    </source>
</reference>
<dbReference type="EMBL" id="CP151767">
    <property type="protein sequence ID" value="WZU66385.1"/>
    <property type="molecule type" value="Genomic_DNA"/>
</dbReference>
<organism evidence="2 3">
    <name type="scientific">Yoonia rhodophyticola</name>
    <dbReference type="NCBI Taxonomy" id="3137370"/>
    <lineage>
        <taxon>Bacteria</taxon>
        <taxon>Pseudomonadati</taxon>
        <taxon>Pseudomonadota</taxon>
        <taxon>Alphaproteobacteria</taxon>
        <taxon>Rhodobacterales</taxon>
        <taxon>Paracoccaceae</taxon>
        <taxon>Yoonia</taxon>
    </lineage>
</organism>
<gene>
    <name evidence="2" type="ORF">AABB31_15135</name>
</gene>
<dbReference type="AlphaFoldDB" id="A0AAN0M843"/>
<evidence type="ECO:0000313" key="2">
    <source>
        <dbReference type="EMBL" id="WZU66385.1"/>
    </source>
</evidence>
<dbReference type="InterPro" id="IPR007076">
    <property type="entry name" value="TfoX_N"/>
</dbReference>